<feature type="transmembrane region" description="Helical" evidence="5">
    <location>
        <begin position="25"/>
        <end position="47"/>
    </location>
</feature>
<evidence type="ECO:0000256" key="4">
    <source>
        <dbReference type="ARBA" id="ARBA00023136"/>
    </source>
</evidence>
<organism evidence="7 8">
    <name type="scientific">Leptobacterium flavescens</name>
    <dbReference type="NCBI Taxonomy" id="472055"/>
    <lineage>
        <taxon>Bacteria</taxon>
        <taxon>Pseudomonadati</taxon>
        <taxon>Bacteroidota</taxon>
        <taxon>Flavobacteriia</taxon>
        <taxon>Flavobacteriales</taxon>
        <taxon>Flavobacteriaceae</taxon>
        <taxon>Leptobacterium</taxon>
    </lineage>
</organism>
<feature type="transmembrane region" description="Helical" evidence="5">
    <location>
        <begin position="117"/>
        <end position="137"/>
    </location>
</feature>
<comment type="caution">
    <text evidence="7">The sequence shown here is derived from an EMBL/GenBank/DDBJ whole genome shotgun (WGS) entry which is preliminary data.</text>
</comment>
<proteinExistence type="predicted"/>
<keyword evidence="3 5" id="KW-1133">Transmembrane helix</keyword>
<dbReference type="InterPro" id="IPR010432">
    <property type="entry name" value="RDD"/>
</dbReference>
<evidence type="ECO:0000256" key="2">
    <source>
        <dbReference type="ARBA" id="ARBA00022692"/>
    </source>
</evidence>
<evidence type="ECO:0000256" key="3">
    <source>
        <dbReference type="ARBA" id="ARBA00022989"/>
    </source>
</evidence>
<evidence type="ECO:0000313" key="8">
    <source>
        <dbReference type="Proteomes" id="UP000468581"/>
    </source>
</evidence>
<dbReference type="AlphaFoldDB" id="A0A6P0UNL6"/>
<evidence type="ECO:0000313" key="7">
    <source>
        <dbReference type="EMBL" id="NER14092.1"/>
    </source>
</evidence>
<feature type="transmembrane region" description="Helical" evidence="5">
    <location>
        <begin position="59"/>
        <end position="81"/>
    </location>
</feature>
<reference evidence="7 8" key="1">
    <citation type="submission" date="2020-01" db="EMBL/GenBank/DDBJ databases">
        <title>Leptobacterium flavescens.</title>
        <authorList>
            <person name="Wang G."/>
        </authorList>
    </citation>
    <scope>NUCLEOTIDE SEQUENCE [LARGE SCALE GENOMIC DNA]</scope>
    <source>
        <strain evidence="7 8">KCTC 22160</strain>
    </source>
</reference>
<dbReference type="EMBL" id="JAABOO010000002">
    <property type="protein sequence ID" value="NER14092.1"/>
    <property type="molecule type" value="Genomic_DNA"/>
</dbReference>
<dbReference type="Pfam" id="PF06271">
    <property type="entry name" value="RDD"/>
    <property type="match status" value="1"/>
</dbReference>
<feature type="domain" description="RDD" evidence="6">
    <location>
        <begin position="18"/>
        <end position="151"/>
    </location>
</feature>
<evidence type="ECO:0000259" key="6">
    <source>
        <dbReference type="Pfam" id="PF06271"/>
    </source>
</evidence>
<protein>
    <submittedName>
        <fullName evidence="7">RDD family protein</fullName>
    </submittedName>
</protein>
<dbReference type="PANTHER" id="PTHR38480">
    <property type="entry name" value="SLR0254 PROTEIN"/>
    <property type="match status" value="1"/>
</dbReference>
<accession>A0A6P0UNL6</accession>
<dbReference type="PANTHER" id="PTHR38480:SF1">
    <property type="entry name" value="SLR0254 PROTEIN"/>
    <property type="match status" value="1"/>
</dbReference>
<gene>
    <name evidence="7" type="ORF">GWK08_11620</name>
</gene>
<keyword evidence="2 5" id="KW-0812">Transmembrane</keyword>
<keyword evidence="4 5" id="KW-0472">Membrane</keyword>
<dbReference type="GO" id="GO:0016020">
    <property type="term" value="C:membrane"/>
    <property type="evidence" value="ECO:0007669"/>
    <property type="project" value="UniProtKB-SubCell"/>
</dbReference>
<keyword evidence="8" id="KW-1185">Reference proteome</keyword>
<sequence>MAELQINTTQNVNINFTTASVGERILAYGIDIVIKIAYAVIIFQLVFKLFGINEWLEDYDMWSQIAIVVLFLLPTFFYSLLLEALLDGQTIGKRLLKIKVVKIDGYQASFADYVTRWFFRIIDTNMLSGVIALIMIVSNSKNQRIGDIAAGTAVISIKNRITIDHTILENISEDYVPAYPSVIKLSDNDARIIKETFITAKKTRDHATLLKLKAKIEEVTGTKSVHNDTHSYIDKILKDYNYYTQNM</sequence>
<comment type="subcellular location">
    <subcellularLocation>
        <location evidence="1">Membrane</location>
        <topology evidence="1">Multi-pass membrane protein</topology>
    </subcellularLocation>
</comment>
<dbReference type="RefSeq" id="WP_163607357.1">
    <property type="nucleotide sequence ID" value="NZ_JAABOO010000002.1"/>
</dbReference>
<evidence type="ECO:0000256" key="1">
    <source>
        <dbReference type="ARBA" id="ARBA00004141"/>
    </source>
</evidence>
<dbReference type="Proteomes" id="UP000468581">
    <property type="component" value="Unassembled WGS sequence"/>
</dbReference>
<evidence type="ECO:0000256" key="5">
    <source>
        <dbReference type="SAM" id="Phobius"/>
    </source>
</evidence>
<name>A0A6P0UNL6_9FLAO</name>